<organism evidence="3 4">
    <name type="scientific">Quercus suber</name>
    <name type="common">Cork oak</name>
    <dbReference type="NCBI Taxonomy" id="58331"/>
    <lineage>
        <taxon>Eukaryota</taxon>
        <taxon>Viridiplantae</taxon>
        <taxon>Streptophyta</taxon>
        <taxon>Embryophyta</taxon>
        <taxon>Tracheophyta</taxon>
        <taxon>Spermatophyta</taxon>
        <taxon>Magnoliopsida</taxon>
        <taxon>eudicotyledons</taxon>
        <taxon>Gunneridae</taxon>
        <taxon>Pentapetalae</taxon>
        <taxon>rosids</taxon>
        <taxon>fabids</taxon>
        <taxon>Fagales</taxon>
        <taxon>Fagaceae</taxon>
        <taxon>Quercus</taxon>
    </lineage>
</organism>
<dbReference type="GO" id="GO:0005634">
    <property type="term" value="C:nucleus"/>
    <property type="evidence" value="ECO:0007669"/>
    <property type="project" value="TreeGrafter"/>
</dbReference>
<dbReference type="GO" id="GO:0005049">
    <property type="term" value="F:nuclear export signal receptor activity"/>
    <property type="evidence" value="ECO:0007669"/>
    <property type="project" value="InterPro"/>
</dbReference>
<dbReference type="GO" id="GO:0006611">
    <property type="term" value="P:protein export from nucleus"/>
    <property type="evidence" value="ECO:0007669"/>
    <property type="project" value="InterPro"/>
</dbReference>
<dbReference type="GO" id="GO:0005737">
    <property type="term" value="C:cytoplasm"/>
    <property type="evidence" value="ECO:0007669"/>
    <property type="project" value="TreeGrafter"/>
</dbReference>
<name>A0AAW0LHT6_QUESU</name>
<comment type="caution">
    <text evidence="3">The sequence shown here is derived from an EMBL/GenBank/DDBJ whole genome shotgun (WGS) entry which is preliminary data.</text>
</comment>
<protein>
    <submittedName>
        <fullName evidence="3">Protein hasty 1</fullName>
    </submittedName>
</protein>
<dbReference type="InterPro" id="IPR011989">
    <property type="entry name" value="ARM-like"/>
</dbReference>
<dbReference type="GO" id="GO:0003723">
    <property type="term" value="F:RNA binding"/>
    <property type="evidence" value="ECO:0007669"/>
    <property type="project" value="TreeGrafter"/>
</dbReference>
<dbReference type="EMBL" id="PKMF04000107">
    <property type="protein sequence ID" value="KAK7849921.1"/>
    <property type="molecule type" value="Genomic_DNA"/>
</dbReference>
<dbReference type="PANTHER" id="PTHR11223">
    <property type="entry name" value="EXPORTIN 1/5"/>
    <property type="match status" value="1"/>
</dbReference>
<dbReference type="SUPFAM" id="SSF48371">
    <property type="entry name" value="ARM repeat"/>
    <property type="match status" value="1"/>
</dbReference>
<dbReference type="PANTHER" id="PTHR11223:SF3">
    <property type="entry name" value="EXPORTIN-5"/>
    <property type="match status" value="1"/>
</dbReference>
<dbReference type="Pfam" id="PF08389">
    <property type="entry name" value="Xpo1"/>
    <property type="match status" value="1"/>
</dbReference>
<dbReference type="GO" id="GO:0042565">
    <property type="term" value="C:RNA nuclear export complex"/>
    <property type="evidence" value="ECO:0007669"/>
    <property type="project" value="TreeGrafter"/>
</dbReference>
<feature type="domain" description="Exportin-1/Importin-beta-like" evidence="1">
    <location>
        <begin position="72"/>
        <end position="213"/>
    </location>
</feature>
<dbReference type="Gene3D" id="1.25.10.10">
    <property type="entry name" value="Leucine-rich Repeat Variant"/>
    <property type="match status" value="1"/>
</dbReference>
<gene>
    <name evidence="3" type="primary">HST1</name>
    <name evidence="3" type="ORF">CFP56_001996</name>
</gene>
<sequence length="1161" mass="129492">MQIKAGDVRVLASTSFHLVKKDWSLVIRMHAFKMLQHLVRLRWEELSPTERRDFANVAVDLMSEIANAYEEWALKSQAAALVAEIVRREGLVLWQELREPLFSLSSKGPAQAELVSMMLRWLPEDITVHNEDLEGDRRRLLLRGLTQSLPEILPLLYTLLDRHYAAAWSEAANQQLDIVKQHVAAVTATLNAVNAYAEWAPLPDLAKYGIIHGYDVFFSVWQSRIQIDVLVSYPLSYMHNRCGCLLSSPEFRLHACEFFKLVSPRKRPIDVSASEFDSAMSIIFQILMKVSGDFLDRSSSNAGSIDESEFEFAEYICLHYHSLLFWLALMRDLMSKPKVVAHSTGDSSAVNSLSTGSGQVDNEKRKILSFVNDDICSAILDISFQRMLKREKVPPGTAFPLGALELWSDDIEGRGDFGQYRSRLLELVRFVASYKPLIAGAKVSERTIAIIKHLLLSQMPAQDLPVMESMQLALENIVNSVFDGSNEFGVGSSEVQLALCRIFEGLLQQLLSLKWTEPALVEVLGHYLDALGPFLKHFPAAVGSVINKLFELLNSLPFVVKDPSTSSARYARLQICTSFIRIAKAADKSILPHMKDIADTMAHMQREGCLLRGEHNILGEAFLVMASTAGIQQQQEVLAWLLNPLSQQWTQLEWQNNYLSEPLGLVRLCSETTTMWSIFHTVTFFEKALKRSGLRKTYSNLQNNLTSSSNPVHPMASHLSWMLPPLLKLLRAVHSLWSPSISQMLPGEIKVAMSMTDAEQFSLLGEGNPKLSKGALIFTDGSHADMGKEGYAEPNGSDDIRNWLKGIRDSGYNVLGLSATIGDSFFRGSDLHSVELALVENIQSMEFRHIRQLVHSVLILLVKFCPSDLWDVWLEKILHPLFNHSQQALNFSWSSLLHEGRAKVPDVHGILAGSDLKVEVMEEKLLRDLTREICSLLSAIAWPPLNTGLFSLEQSGHASRVDTSSLKDLDAFRLSSMVGFLCTHKGLALPALKICLEAFTWTDGEAVTKVSSFSAALVVLAISTNNEELQAFVSRDLFSAIIRGLALESNAIISADLVGLCREIFIYLCDRDPAPREVLLSLPYIKPHDLAAFEEALTKTSSPKEQKQHMKSLLLLATGNSLVIFANIYSTFLLTARPRNLVNAPESRSDDGEVVGLAAIL</sequence>
<evidence type="ECO:0000313" key="4">
    <source>
        <dbReference type="Proteomes" id="UP000237347"/>
    </source>
</evidence>
<proteinExistence type="predicted"/>
<feature type="domain" description="Exportin-5 C-terminal" evidence="2">
    <location>
        <begin position="316"/>
        <end position="1123"/>
    </location>
</feature>
<reference evidence="3 4" key="1">
    <citation type="journal article" date="2018" name="Sci. Data">
        <title>The draft genome sequence of cork oak.</title>
        <authorList>
            <person name="Ramos A.M."/>
            <person name="Usie A."/>
            <person name="Barbosa P."/>
            <person name="Barros P.M."/>
            <person name="Capote T."/>
            <person name="Chaves I."/>
            <person name="Simoes F."/>
            <person name="Abreu I."/>
            <person name="Carrasquinho I."/>
            <person name="Faro C."/>
            <person name="Guimaraes J.B."/>
            <person name="Mendonca D."/>
            <person name="Nobrega F."/>
            <person name="Rodrigues L."/>
            <person name="Saibo N.J.M."/>
            <person name="Varela M.C."/>
            <person name="Egas C."/>
            <person name="Matos J."/>
            <person name="Miguel C.M."/>
            <person name="Oliveira M.M."/>
            <person name="Ricardo C.P."/>
            <person name="Goncalves S."/>
        </authorList>
    </citation>
    <scope>NUCLEOTIDE SEQUENCE [LARGE SCALE GENOMIC DNA]</scope>
    <source>
        <strain evidence="4">cv. HL8</strain>
    </source>
</reference>
<dbReference type="GO" id="GO:0006405">
    <property type="term" value="P:RNA export from nucleus"/>
    <property type="evidence" value="ECO:0007669"/>
    <property type="project" value="TreeGrafter"/>
</dbReference>
<dbReference type="InterPro" id="IPR013598">
    <property type="entry name" value="Exportin-1/Importin-b-like"/>
</dbReference>
<dbReference type="InterPro" id="IPR045065">
    <property type="entry name" value="XPO1/5"/>
</dbReference>
<dbReference type="AlphaFoldDB" id="A0AAW0LHT6"/>
<evidence type="ECO:0000259" key="1">
    <source>
        <dbReference type="Pfam" id="PF08389"/>
    </source>
</evidence>
<evidence type="ECO:0000259" key="2">
    <source>
        <dbReference type="Pfam" id="PF19273"/>
    </source>
</evidence>
<keyword evidence="4" id="KW-1185">Reference proteome</keyword>
<dbReference type="Proteomes" id="UP000237347">
    <property type="component" value="Unassembled WGS sequence"/>
</dbReference>
<accession>A0AAW0LHT6</accession>
<dbReference type="InterPro" id="IPR045478">
    <property type="entry name" value="Exportin-5_C"/>
</dbReference>
<evidence type="ECO:0000313" key="3">
    <source>
        <dbReference type="EMBL" id="KAK7849921.1"/>
    </source>
</evidence>
<dbReference type="Pfam" id="PF19273">
    <property type="entry name" value="Exportin-5"/>
    <property type="match status" value="1"/>
</dbReference>
<dbReference type="InterPro" id="IPR016024">
    <property type="entry name" value="ARM-type_fold"/>
</dbReference>